<organism evidence="4 5">
    <name type="scientific">Blastomonas marina</name>
    <dbReference type="NCBI Taxonomy" id="1867408"/>
    <lineage>
        <taxon>Bacteria</taxon>
        <taxon>Pseudomonadati</taxon>
        <taxon>Pseudomonadota</taxon>
        <taxon>Alphaproteobacteria</taxon>
        <taxon>Sphingomonadales</taxon>
        <taxon>Sphingomonadaceae</taxon>
        <taxon>Blastomonas</taxon>
    </lineage>
</organism>
<keyword evidence="5" id="KW-1185">Reference proteome</keyword>
<evidence type="ECO:0000313" key="5">
    <source>
        <dbReference type="Proteomes" id="UP000603317"/>
    </source>
</evidence>
<dbReference type="InterPro" id="IPR018682">
    <property type="entry name" value="DUF2167_membr"/>
</dbReference>
<dbReference type="EMBL" id="BMID01000001">
    <property type="protein sequence ID" value="GGA03337.1"/>
    <property type="molecule type" value="Genomic_DNA"/>
</dbReference>
<proteinExistence type="predicted"/>
<evidence type="ECO:0000313" key="4">
    <source>
        <dbReference type="EMBL" id="GGA03337.1"/>
    </source>
</evidence>
<accession>A0ABQ1F8F8</accession>
<dbReference type="Proteomes" id="UP000603317">
    <property type="component" value="Unassembled WGS sequence"/>
</dbReference>
<feature type="compositionally biased region" description="Acidic residues" evidence="1">
    <location>
        <begin position="311"/>
        <end position="325"/>
    </location>
</feature>
<name>A0ABQ1F8F8_9SPHN</name>
<protein>
    <recommendedName>
        <fullName evidence="6">DUF2167 domain-containing protein</fullName>
    </recommendedName>
</protein>
<comment type="caution">
    <text evidence="4">The sequence shown here is derived from an EMBL/GenBank/DDBJ whole genome shotgun (WGS) entry which is preliminary data.</text>
</comment>
<keyword evidence="3" id="KW-0732">Signal</keyword>
<feature type="chain" id="PRO_5046969200" description="DUF2167 domain-containing protein" evidence="3">
    <location>
        <begin position="22"/>
        <end position="338"/>
    </location>
</feature>
<sequence length="338" mass="36341">MIRNLLAALVLLLAAVSPATAQDGAPENIPPEVQAFIDNLDPQTGSISIPGAQARLELGDKYVFYGEQDAKAILVQLWGNPPESVSQTLGLVMPAGTSPISDSWGAVISFESIGYVSDDDAADVDYDELMELMQEGAREEASGRRQAGYPGIEVVGWAERPNYDKRTHSVVWAQNLKFDDQAVNTLNYDVRTLGRYGVLSLNLVSVMPDLNSVRIAAKDFAGLASFEDGARYADFNASTDRKAEYGIGGLVAAGAGVAMAKKLGIFAIILKFLKPLLIGLVALFFVFKKKILGLFGIGDDEQDEDWVEYASDEDAAAGNEPDGEDEHGWRPGGGYESP</sequence>
<evidence type="ECO:0000256" key="1">
    <source>
        <dbReference type="SAM" id="MobiDB-lite"/>
    </source>
</evidence>
<dbReference type="Pfam" id="PF09935">
    <property type="entry name" value="DUF2167"/>
    <property type="match status" value="1"/>
</dbReference>
<evidence type="ECO:0000256" key="3">
    <source>
        <dbReference type="SAM" id="SignalP"/>
    </source>
</evidence>
<gene>
    <name evidence="4" type="ORF">GCM10010923_10240</name>
</gene>
<reference evidence="5" key="1">
    <citation type="journal article" date="2019" name="Int. J. Syst. Evol. Microbiol.">
        <title>The Global Catalogue of Microorganisms (GCM) 10K type strain sequencing project: providing services to taxonomists for standard genome sequencing and annotation.</title>
        <authorList>
            <consortium name="The Broad Institute Genomics Platform"/>
            <consortium name="The Broad Institute Genome Sequencing Center for Infectious Disease"/>
            <person name="Wu L."/>
            <person name="Ma J."/>
        </authorList>
    </citation>
    <scope>NUCLEOTIDE SEQUENCE [LARGE SCALE GENOMIC DNA]</scope>
    <source>
        <strain evidence="5">CGMCC 1.15297</strain>
    </source>
</reference>
<keyword evidence="2" id="KW-0812">Transmembrane</keyword>
<feature type="transmembrane region" description="Helical" evidence="2">
    <location>
        <begin position="263"/>
        <end position="287"/>
    </location>
</feature>
<keyword evidence="2" id="KW-1133">Transmembrane helix</keyword>
<feature type="region of interest" description="Disordered" evidence="1">
    <location>
        <begin position="311"/>
        <end position="338"/>
    </location>
</feature>
<feature type="signal peptide" evidence="3">
    <location>
        <begin position="1"/>
        <end position="21"/>
    </location>
</feature>
<keyword evidence="2" id="KW-0472">Membrane</keyword>
<dbReference type="RefSeq" id="WP_188641678.1">
    <property type="nucleotide sequence ID" value="NZ_BMID01000001.1"/>
</dbReference>
<evidence type="ECO:0008006" key="6">
    <source>
        <dbReference type="Google" id="ProtNLM"/>
    </source>
</evidence>
<evidence type="ECO:0000256" key="2">
    <source>
        <dbReference type="SAM" id="Phobius"/>
    </source>
</evidence>